<dbReference type="RefSeq" id="XP_018150516.1">
    <property type="nucleotide sequence ID" value="XM_018309544.1"/>
</dbReference>
<keyword evidence="2" id="KW-1185">Reference proteome</keyword>
<proteinExistence type="predicted"/>
<dbReference type="VEuPathDB" id="FungiDB:CH63R_14570"/>
<gene>
    <name evidence="1" type="ORF">CH63R_14570</name>
</gene>
<sequence length="151" mass="16554">MLTTPLALINATPLNRLMLSPAQDSRSSMGLARRYKELGIGVATLGHTQSQPWLDGSGYEKQFTQEGRPGHGELVPNAENHLDGKRNVRSTSIASLLSQGNNTDVAQLGKTKTACNAGDQDAFTIGEMKQCLEYIKKEKQKKQSKKKRQQA</sequence>
<name>A0A1B7XQG2_COLHI</name>
<evidence type="ECO:0000313" key="1">
    <source>
        <dbReference type="EMBL" id="OBR01998.1"/>
    </source>
</evidence>
<comment type="caution">
    <text evidence="1">The sequence shown here is derived from an EMBL/GenBank/DDBJ whole genome shotgun (WGS) entry which is preliminary data.</text>
</comment>
<dbReference type="KEGG" id="chig:CH63R_14570"/>
<dbReference type="EMBL" id="LTAN01000012">
    <property type="protein sequence ID" value="OBR01998.1"/>
    <property type="molecule type" value="Genomic_DNA"/>
</dbReference>
<dbReference type="Proteomes" id="UP000092177">
    <property type="component" value="Chromosome 12"/>
</dbReference>
<evidence type="ECO:0000313" key="2">
    <source>
        <dbReference type="Proteomes" id="UP000092177"/>
    </source>
</evidence>
<reference evidence="2" key="1">
    <citation type="journal article" date="2017" name="BMC Genomics">
        <title>Gapless genome assembly of Colletotrichum higginsianum reveals chromosome structure and association of transposable elements with secondary metabolite gene clusters.</title>
        <authorList>
            <person name="Dallery J.-F."/>
            <person name="Lapalu N."/>
            <person name="Zampounis A."/>
            <person name="Pigne S."/>
            <person name="Luyten I."/>
            <person name="Amselem J."/>
            <person name="Wittenberg A.H.J."/>
            <person name="Zhou S."/>
            <person name="de Queiroz M.V."/>
            <person name="Robin G.P."/>
            <person name="Auger A."/>
            <person name="Hainaut M."/>
            <person name="Henrissat B."/>
            <person name="Kim K.-T."/>
            <person name="Lee Y.-H."/>
            <person name="Lespinet O."/>
            <person name="Schwartz D.C."/>
            <person name="Thon M.R."/>
            <person name="O'Connell R.J."/>
        </authorList>
    </citation>
    <scope>NUCLEOTIDE SEQUENCE [LARGE SCALE GENOMIC DNA]</scope>
    <source>
        <strain evidence="2">IMI 349063</strain>
    </source>
</reference>
<dbReference type="AlphaFoldDB" id="A0A1B7XQG2"/>
<accession>A0A1B7XQG2</accession>
<organism evidence="1 2">
    <name type="scientific">Colletotrichum higginsianum (strain IMI 349063)</name>
    <name type="common">Crucifer anthracnose fungus</name>
    <dbReference type="NCBI Taxonomy" id="759273"/>
    <lineage>
        <taxon>Eukaryota</taxon>
        <taxon>Fungi</taxon>
        <taxon>Dikarya</taxon>
        <taxon>Ascomycota</taxon>
        <taxon>Pezizomycotina</taxon>
        <taxon>Sordariomycetes</taxon>
        <taxon>Hypocreomycetidae</taxon>
        <taxon>Glomerellales</taxon>
        <taxon>Glomerellaceae</taxon>
        <taxon>Colletotrichum</taxon>
        <taxon>Colletotrichum destructivum species complex</taxon>
    </lineage>
</organism>
<protein>
    <submittedName>
        <fullName evidence="1">Uncharacterized protein</fullName>
    </submittedName>
</protein>
<dbReference type="GeneID" id="28873651"/>